<feature type="signal peptide" evidence="5">
    <location>
        <begin position="1"/>
        <end position="30"/>
    </location>
</feature>
<evidence type="ECO:0000313" key="7">
    <source>
        <dbReference type="EMBL" id="NOU98243.1"/>
    </source>
</evidence>
<dbReference type="GO" id="GO:0008234">
    <property type="term" value="F:cysteine-type peptidase activity"/>
    <property type="evidence" value="ECO:0007669"/>
    <property type="project" value="UniProtKB-KW"/>
</dbReference>
<evidence type="ECO:0000256" key="3">
    <source>
        <dbReference type="ARBA" id="ARBA00022801"/>
    </source>
</evidence>
<dbReference type="Pfam" id="PF00877">
    <property type="entry name" value="NLPC_P60"/>
    <property type="match status" value="2"/>
</dbReference>
<dbReference type="SUPFAM" id="SSF54001">
    <property type="entry name" value="Cysteine proteinases"/>
    <property type="match status" value="2"/>
</dbReference>
<dbReference type="EMBL" id="WHOD01000129">
    <property type="protein sequence ID" value="NOU98243.1"/>
    <property type="molecule type" value="Genomic_DNA"/>
</dbReference>
<dbReference type="AlphaFoldDB" id="A0A972K5Q7"/>
<reference evidence="7" key="1">
    <citation type="submission" date="2019-10" db="EMBL/GenBank/DDBJ databases">
        <title>Description of Paenibacillus glebae sp. nov.</title>
        <authorList>
            <person name="Carlier A."/>
            <person name="Qi S."/>
        </authorList>
    </citation>
    <scope>NUCLEOTIDE SEQUENCE</scope>
    <source>
        <strain evidence="7">LMG 31456</strain>
    </source>
</reference>
<evidence type="ECO:0000256" key="1">
    <source>
        <dbReference type="ARBA" id="ARBA00007074"/>
    </source>
</evidence>
<feature type="domain" description="NlpC/P60" evidence="6">
    <location>
        <begin position="31"/>
        <end position="153"/>
    </location>
</feature>
<dbReference type="Proteomes" id="UP000641588">
    <property type="component" value="Unassembled WGS sequence"/>
</dbReference>
<protein>
    <recommendedName>
        <fullName evidence="6">NlpC/P60 domain-containing protein</fullName>
    </recommendedName>
</protein>
<dbReference type="RefSeq" id="WP_171656506.1">
    <property type="nucleotide sequence ID" value="NZ_WHOD01000129.1"/>
</dbReference>
<dbReference type="InterPro" id="IPR051202">
    <property type="entry name" value="Peptidase_C40"/>
</dbReference>
<gene>
    <name evidence="7" type="ORF">GC093_34185</name>
</gene>
<dbReference type="InterPro" id="IPR000064">
    <property type="entry name" value="NLP_P60_dom"/>
</dbReference>
<evidence type="ECO:0000256" key="5">
    <source>
        <dbReference type="SAM" id="SignalP"/>
    </source>
</evidence>
<evidence type="ECO:0000313" key="8">
    <source>
        <dbReference type="Proteomes" id="UP000641588"/>
    </source>
</evidence>
<keyword evidence="8" id="KW-1185">Reference proteome</keyword>
<comment type="caution">
    <text evidence="7">The sequence shown here is derived from an EMBL/GenBank/DDBJ whole genome shotgun (WGS) entry which is preliminary data.</text>
</comment>
<keyword evidence="2" id="KW-0645">Protease</keyword>
<accession>A0A972K5Q7</accession>
<proteinExistence type="inferred from homology"/>
<keyword evidence="3" id="KW-0378">Hydrolase</keyword>
<dbReference type="PANTHER" id="PTHR47053">
    <property type="entry name" value="MUREIN DD-ENDOPEPTIDASE MEPH-RELATED"/>
    <property type="match status" value="1"/>
</dbReference>
<feature type="domain" description="NlpC/P60" evidence="6">
    <location>
        <begin position="157"/>
        <end position="282"/>
    </location>
</feature>
<dbReference type="InterPro" id="IPR038765">
    <property type="entry name" value="Papain-like_cys_pep_sf"/>
</dbReference>
<dbReference type="Gene3D" id="3.90.1720.10">
    <property type="entry name" value="endopeptidase domain like (from Nostoc punctiforme)"/>
    <property type="match status" value="2"/>
</dbReference>
<keyword evidence="5" id="KW-0732">Signal</keyword>
<name>A0A972K5Q7_9BACL</name>
<organism evidence="7 8">
    <name type="scientific">Paenibacillus foliorum</name>
    <dbReference type="NCBI Taxonomy" id="2654974"/>
    <lineage>
        <taxon>Bacteria</taxon>
        <taxon>Bacillati</taxon>
        <taxon>Bacillota</taxon>
        <taxon>Bacilli</taxon>
        <taxon>Bacillales</taxon>
        <taxon>Paenibacillaceae</taxon>
        <taxon>Paenibacillus</taxon>
    </lineage>
</organism>
<comment type="similarity">
    <text evidence="1">Belongs to the peptidase C40 family.</text>
</comment>
<keyword evidence="4" id="KW-0788">Thiol protease</keyword>
<dbReference type="PANTHER" id="PTHR47053:SF1">
    <property type="entry name" value="MUREIN DD-ENDOPEPTIDASE MEPH-RELATED"/>
    <property type="match status" value="1"/>
</dbReference>
<evidence type="ECO:0000259" key="6">
    <source>
        <dbReference type="PROSITE" id="PS51935"/>
    </source>
</evidence>
<evidence type="ECO:0000256" key="4">
    <source>
        <dbReference type="ARBA" id="ARBA00022807"/>
    </source>
</evidence>
<dbReference type="PROSITE" id="PS51935">
    <property type="entry name" value="NLPC_P60"/>
    <property type="match status" value="2"/>
</dbReference>
<evidence type="ECO:0000256" key="2">
    <source>
        <dbReference type="ARBA" id="ARBA00022670"/>
    </source>
</evidence>
<dbReference type="GO" id="GO:0006508">
    <property type="term" value="P:proteolysis"/>
    <property type="evidence" value="ECO:0007669"/>
    <property type="project" value="UniProtKB-KW"/>
</dbReference>
<sequence length="283" mass="31381">MVKRTFIRTAGLTTVMAVMLTGAMASSAFAAYDDMDAVSLGKELVGKDYTVGGESLNGGFDESGLNYYVYKMLDYKMPRALVDQFKMDKPLIKSMSSVKEGDVLFFGKGAKPSFSGIYIGNDKMIMASSGKDEVVKVSTQSYKNQFIGARRILSTNDQKRVMLVLTAQKYLGTPYDFGAKYGQTKTFDCSSFMKWIYTKYDISLPRVSRDQSKEGKFVSKSNLDTGDLVFFTTPDSKGKIGHVGMYVGDGMMIHTYGAGGVKYSTIESGWWNNHYVTARRVIN</sequence>
<feature type="chain" id="PRO_5038338517" description="NlpC/P60 domain-containing protein" evidence="5">
    <location>
        <begin position="31"/>
        <end position="283"/>
    </location>
</feature>